<gene>
    <name evidence="2" type="ORF">C8D87_11862</name>
</gene>
<accession>A0ABX9DY04</accession>
<feature type="compositionally biased region" description="Basic and acidic residues" evidence="1">
    <location>
        <begin position="16"/>
        <end position="30"/>
    </location>
</feature>
<feature type="compositionally biased region" description="Basic and acidic residues" evidence="1">
    <location>
        <begin position="226"/>
        <end position="244"/>
    </location>
</feature>
<comment type="caution">
    <text evidence="2">The sequence shown here is derived from an EMBL/GenBank/DDBJ whole genome shotgun (WGS) entry which is preliminary data.</text>
</comment>
<sequence length="260" mass="28030">MKIGGTQSAFGLVGPGDDRRSAVRPQDRVHGPRGPSRAAGTASAGARRPPARHRQLPGCAAQRSWSDARHRCHARRDPPAADDHQAGPVGPLPVRAAAGAAGGRRVRARVVWHGWAADAHSLHRQRCRGLGRGHGQGARGCGRHQELDHPQRLRLRAFHGWARGAPRWPQAAGDGHSHVRRYDGAAGQAHRGPEAGCPLLHAVVRAAAGGRPRQGQQHRGRHLRRRAVDRGDAPRDRAATEHQGARHLRTVRSDRSGRGV</sequence>
<organism evidence="2 3">
    <name type="scientific">Lentzea atacamensis</name>
    <dbReference type="NCBI Taxonomy" id="531938"/>
    <lineage>
        <taxon>Bacteria</taxon>
        <taxon>Bacillati</taxon>
        <taxon>Actinomycetota</taxon>
        <taxon>Actinomycetes</taxon>
        <taxon>Pseudonocardiales</taxon>
        <taxon>Pseudonocardiaceae</taxon>
        <taxon>Lentzea</taxon>
    </lineage>
</organism>
<feature type="compositionally biased region" description="Low complexity" evidence="1">
    <location>
        <begin position="33"/>
        <end position="48"/>
    </location>
</feature>
<feature type="region of interest" description="Disordered" evidence="1">
    <location>
        <begin position="1"/>
        <end position="90"/>
    </location>
</feature>
<keyword evidence="3" id="KW-1185">Reference proteome</keyword>
<dbReference type="Proteomes" id="UP000248714">
    <property type="component" value="Unassembled WGS sequence"/>
</dbReference>
<feature type="compositionally biased region" description="Basic and acidic residues" evidence="1">
    <location>
        <begin position="75"/>
        <end position="85"/>
    </location>
</feature>
<reference evidence="2 3" key="1">
    <citation type="submission" date="2018-06" db="EMBL/GenBank/DDBJ databases">
        <title>Genomic Encyclopedia of Type Strains, Phase IV (KMG-IV): sequencing the most valuable type-strain genomes for metagenomic binning, comparative biology and taxonomic classification.</title>
        <authorList>
            <person name="Goeker M."/>
        </authorList>
    </citation>
    <scope>NUCLEOTIDE SEQUENCE [LARGE SCALE GENOMIC DNA]</scope>
    <source>
        <strain evidence="2 3">DSM 45479</strain>
    </source>
</reference>
<proteinExistence type="predicted"/>
<dbReference type="EMBL" id="QLTT01000018">
    <property type="protein sequence ID" value="RAS58108.1"/>
    <property type="molecule type" value="Genomic_DNA"/>
</dbReference>
<feature type="region of interest" description="Disordered" evidence="1">
    <location>
        <begin position="209"/>
        <end position="260"/>
    </location>
</feature>
<evidence type="ECO:0000313" key="3">
    <source>
        <dbReference type="Proteomes" id="UP000248714"/>
    </source>
</evidence>
<protein>
    <submittedName>
        <fullName evidence="2">Uncharacterized protein</fullName>
    </submittedName>
</protein>
<name>A0ABX9DY04_9PSEU</name>
<feature type="compositionally biased region" description="Basic and acidic residues" evidence="1">
    <location>
        <begin position="251"/>
        <end position="260"/>
    </location>
</feature>
<evidence type="ECO:0000256" key="1">
    <source>
        <dbReference type="SAM" id="MobiDB-lite"/>
    </source>
</evidence>
<feature type="compositionally biased region" description="Basic residues" evidence="1">
    <location>
        <begin position="216"/>
        <end position="225"/>
    </location>
</feature>
<evidence type="ECO:0000313" key="2">
    <source>
        <dbReference type="EMBL" id="RAS58108.1"/>
    </source>
</evidence>